<proteinExistence type="predicted"/>
<dbReference type="GeneID" id="98050165"/>
<dbReference type="PANTHER" id="PTHR33620">
    <property type="entry name" value="UREASE ACCESSORY PROTEIN F"/>
    <property type="match status" value="1"/>
</dbReference>
<dbReference type="InterPro" id="IPR038277">
    <property type="entry name" value="UreF_sf"/>
</dbReference>
<evidence type="ECO:0000256" key="2">
    <source>
        <dbReference type="ARBA" id="ARBA00023186"/>
    </source>
</evidence>
<protein>
    <submittedName>
        <fullName evidence="3">Urease accessory protein</fullName>
    </submittedName>
</protein>
<dbReference type="InterPro" id="IPR002639">
    <property type="entry name" value="UreF"/>
</dbReference>
<organism evidence="3 4">
    <name type="scientific">Pseudonocardia alni</name>
    <name type="common">Amycolata alni</name>
    <dbReference type="NCBI Taxonomy" id="33907"/>
    <lineage>
        <taxon>Bacteria</taxon>
        <taxon>Bacillati</taxon>
        <taxon>Actinomycetota</taxon>
        <taxon>Actinomycetes</taxon>
        <taxon>Pseudonocardiales</taxon>
        <taxon>Pseudonocardiaceae</taxon>
        <taxon>Pseudonocardia</taxon>
    </lineage>
</organism>
<dbReference type="PANTHER" id="PTHR33620:SF1">
    <property type="entry name" value="UREASE ACCESSORY PROTEIN F"/>
    <property type="match status" value="1"/>
</dbReference>
<dbReference type="RefSeq" id="WP_179759969.1">
    <property type="nucleotide sequence ID" value="NZ_BAAAJZ010000011.1"/>
</dbReference>
<gene>
    <name evidence="3" type="ORF">HDA37_000330</name>
</gene>
<dbReference type="AlphaFoldDB" id="A0A852W0V2"/>
<name>A0A852W0V2_PSEA5</name>
<evidence type="ECO:0000313" key="3">
    <source>
        <dbReference type="EMBL" id="NYG00045.1"/>
    </source>
</evidence>
<dbReference type="Pfam" id="PF01730">
    <property type="entry name" value="UreF"/>
    <property type="match status" value="1"/>
</dbReference>
<dbReference type="Proteomes" id="UP000549695">
    <property type="component" value="Unassembled WGS sequence"/>
</dbReference>
<dbReference type="EMBL" id="JACCCZ010000001">
    <property type="protein sequence ID" value="NYG00045.1"/>
    <property type="molecule type" value="Genomic_DNA"/>
</dbReference>
<reference evidence="3 4" key="1">
    <citation type="submission" date="2020-07" db="EMBL/GenBank/DDBJ databases">
        <title>Sequencing the genomes of 1000 actinobacteria strains.</title>
        <authorList>
            <person name="Klenk H.-P."/>
        </authorList>
    </citation>
    <scope>NUCLEOTIDE SEQUENCE [LARGE SCALE GENOMIC DNA]</scope>
    <source>
        <strain evidence="3 4">DSM 44749</strain>
    </source>
</reference>
<accession>A0A852W0V2</accession>
<keyword evidence="4" id="KW-1185">Reference proteome</keyword>
<keyword evidence="1" id="KW-0996">Nickel insertion</keyword>
<evidence type="ECO:0000256" key="1">
    <source>
        <dbReference type="ARBA" id="ARBA00022988"/>
    </source>
</evidence>
<sequence>MAGLASLVLADARFPGGGHVHSGGLEEAAERGLVTDVASLHAFLRGRLRTAGRVAACAAAAAAHPAGRDRLGALDAALDARTPSLAQREASRVQGKAALRAARAAWPSPELDTLVAVDRRPHHPLLVGVVVGVAGESPSDAARCVGYLAVSGAASAAVRLLGLDPFAVNAALVALDDDLAVVVDEAAALAAGDPADLPAPGAPVLDLMAESHVHHHRERVRLFAS</sequence>
<keyword evidence="2" id="KW-0143">Chaperone</keyword>
<dbReference type="Gene3D" id="1.10.4190.10">
    <property type="entry name" value="Urease accessory protein UreF"/>
    <property type="match status" value="1"/>
</dbReference>
<evidence type="ECO:0000313" key="4">
    <source>
        <dbReference type="Proteomes" id="UP000549695"/>
    </source>
</evidence>
<dbReference type="GO" id="GO:0016151">
    <property type="term" value="F:nickel cation binding"/>
    <property type="evidence" value="ECO:0007669"/>
    <property type="project" value="InterPro"/>
</dbReference>
<comment type="caution">
    <text evidence="3">The sequence shown here is derived from an EMBL/GenBank/DDBJ whole genome shotgun (WGS) entry which is preliminary data.</text>
</comment>
<dbReference type="PIRSF" id="PIRSF009467">
    <property type="entry name" value="Ureas_acces_UreF"/>
    <property type="match status" value="1"/>
</dbReference>